<dbReference type="EMBL" id="PFEN01000029">
    <property type="protein sequence ID" value="PJE69516.1"/>
    <property type="molecule type" value="Genomic_DNA"/>
</dbReference>
<feature type="coiled-coil region" evidence="1">
    <location>
        <begin position="38"/>
        <end position="72"/>
    </location>
</feature>
<evidence type="ECO:0000256" key="1">
    <source>
        <dbReference type="SAM" id="Coils"/>
    </source>
</evidence>
<dbReference type="InterPro" id="IPR007060">
    <property type="entry name" value="FtsL/DivIC"/>
</dbReference>
<keyword evidence="2" id="KW-1133">Transmembrane helix</keyword>
<dbReference type="AlphaFoldDB" id="A0A2H9T191"/>
<protein>
    <recommendedName>
        <fullName evidence="5">Septum formation initiator</fullName>
    </recommendedName>
</protein>
<keyword evidence="2" id="KW-0472">Membrane</keyword>
<gene>
    <name evidence="3" type="ORF">COU98_01610</name>
</gene>
<evidence type="ECO:0000256" key="2">
    <source>
        <dbReference type="SAM" id="Phobius"/>
    </source>
</evidence>
<evidence type="ECO:0008006" key="5">
    <source>
        <dbReference type="Google" id="ProtNLM"/>
    </source>
</evidence>
<name>A0A2H9T191_9BACT</name>
<accession>A0A2H9T191</accession>
<organism evidence="3 4">
    <name type="scientific">Candidatus Staskawiczbacteria bacterium CG10_big_fil_rev_8_21_14_0_10_38_10</name>
    <dbReference type="NCBI Taxonomy" id="1974891"/>
    <lineage>
        <taxon>Bacteria</taxon>
        <taxon>Candidatus Staskawicziibacteriota</taxon>
    </lineage>
</organism>
<keyword evidence="2" id="KW-0812">Transmembrane</keyword>
<dbReference type="Proteomes" id="UP000236946">
    <property type="component" value="Unassembled WGS sequence"/>
</dbReference>
<proteinExistence type="predicted"/>
<keyword evidence="1" id="KW-0175">Coiled coil</keyword>
<comment type="caution">
    <text evidence="3">The sequence shown here is derived from an EMBL/GenBank/DDBJ whole genome shotgun (WGS) entry which is preliminary data.</text>
</comment>
<evidence type="ECO:0000313" key="4">
    <source>
        <dbReference type="Proteomes" id="UP000236946"/>
    </source>
</evidence>
<feature type="transmembrane region" description="Helical" evidence="2">
    <location>
        <begin position="17"/>
        <end position="36"/>
    </location>
</feature>
<evidence type="ECO:0000313" key="3">
    <source>
        <dbReference type="EMBL" id="PJE69516.1"/>
    </source>
</evidence>
<sequence>MITKYSKKRKEGVWKNIAASALLGIFSLGIIGFLIYENAKMNYRRNKLLAQINSLEKELQEAQERNALLKEGILKSGQEEYIEKIAREELNLQKEGEKAVAFVLPEEKQEEKKKENIWNPKTWWEWIKEKLRD</sequence>
<dbReference type="Pfam" id="PF04977">
    <property type="entry name" value="DivIC"/>
    <property type="match status" value="1"/>
</dbReference>
<reference evidence="4" key="1">
    <citation type="submission" date="2017-09" db="EMBL/GenBank/DDBJ databases">
        <title>Depth-based differentiation of microbial function through sediment-hosted aquifers and enrichment of novel symbionts in the deep terrestrial subsurface.</title>
        <authorList>
            <person name="Probst A.J."/>
            <person name="Ladd B."/>
            <person name="Jarett J.K."/>
            <person name="Geller-Mcgrath D.E."/>
            <person name="Sieber C.M.K."/>
            <person name="Emerson J.B."/>
            <person name="Anantharaman K."/>
            <person name="Thomas B.C."/>
            <person name="Malmstrom R."/>
            <person name="Stieglmeier M."/>
            <person name="Klingl A."/>
            <person name="Woyke T."/>
            <person name="Ryan C.M."/>
            <person name="Banfield J.F."/>
        </authorList>
    </citation>
    <scope>NUCLEOTIDE SEQUENCE [LARGE SCALE GENOMIC DNA]</scope>
</reference>